<gene>
    <name evidence="1" type="ORF">LCGC14_3148480</name>
</gene>
<dbReference type="EMBL" id="LAZR01069243">
    <property type="protein sequence ID" value="KKK48104.1"/>
    <property type="molecule type" value="Genomic_DNA"/>
</dbReference>
<name>A0A0F8Y1N5_9ZZZZ</name>
<comment type="caution">
    <text evidence="1">The sequence shown here is derived from an EMBL/GenBank/DDBJ whole genome shotgun (WGS) entry which is preliminary data.</text>
</comment>
<evidence type="ECO:0000313" key="1">
    <source>
        <dbReference type="EMBL" id="KKK48104.1"/>
    </source>
</evidence>
<organism evidence="1">
    <name type="scientific">marine sediment metagenome</name>
    <dbReference type="NCBI Taxonomy" id="412755"/>
    <lineage>
        <taxon>unclassified sequences</taxon>
        <taxon>metagenomes</taxon>
        <taxon>ecological metagenomes</taxon>
    </lineage>
</organism>
<proteinExistence type="predicted"/>
<sequence>MYRCDRADLCGEPCSMGVASDTPFTSFVCQGEMQRVHAIDYDGPILYFNYVTERWKPKDSFAVNYTDPLHTCYYCEHEGTDVNRIAKMWGCPGEEETCFCCDDAVACDHRWQ</sequence>
<reference evidence="1" key="1">
    <citation type="journal article" date="2015" name="Nature">
        <title>Complex archaea that bridge the gap between prokaryotes and eukaryotes.</title>
        <authorList>
            <person name="Spang A."/>
            <person name="Saw J.H."/>
            <person name="Jorgensen S.L."/>
            <person name="Zaremba-Niedzwiedzka K."/>
            <person name="Martijn J."/>
            <person name="Lind A.E."/>
            <person name="van Eijk R."/>
            <person name="Schleper C."/>
            <person name="Guy L."/>
            <person name="Ettema T.J."/>
        </authorList>
    </citation>
    <scope>NUCLEOTIDE SEQUENCE</scope>
</reference>
<accession>A0A0F8Y1N5</accession>
<dbReference type="AlphaFoldDB" id="A0A0F8Y1N5"/>
<feature type="non-terminal residue" evidence="1">
    <location>
        <position position="112"/>
    </location>
</feature>
<protein>
    <submittedName>
        <fullName evidence="1">Uncharacterized protein</fullName>
    </submittedName>
</protein>